<protein>
    <recommendedName>
        <fullName evidence="4">Ionotropic glutamate receptor C-terminal domain-containing protein</fullName>
    </recommendedName>
</protein>
<evidence type="ECO:0000256" key="1">
    <source>
        <dbReference type="SAM" id="Phobius"/>
    </source>
</evidence>
<feature type="transmembrane region" description="Helical" evidence="1">
    <location>
        <begin position="375"/>
        <end position="393"/>
    </location>
</feature>
<evidence type="ECO:0000313" key="2">
    <source>
        <dbReference type="EMBL" id="OQV18410.1"/>
    </source>
</evidence>
<dbReference type="Proteomes" id="UP000192578">
    <property type="component" value="Unassembled WGS sequence"/>
</dbReference>
<keyword evidence="1" id="KW-0812">Transmembrane</keyword>
<feature type="transmembrane region" description="Helical" evidence="1">
    <location>
        <begin position="463"/>
        <end position="481"/>
    </location>
</feature>
<proteinExistence type="predicted"/>
<keyword evidence="3" id="KW-1185">Reference proteome</keyword>
<evidence type="ECO:0008006" key="4">
    <source>
        <dbReference type="Google" id="ProtNLM"/>
    </source>
</evidence>
<accession>A0A1W0WTA9</accession>
<evidence type="ECO:0000313" key="3">
    <source>
        <dbReference type="Proteomes" id="UP000192578"/>
    </source>
</evidence>
<organism evidence="2 3">
    <name type="scientific">Hypsibius exemplaris</name>
    <name type="common">Freshwater tardigrade</name>
    <dbReference type="NCBI Taxonomy" id="2072580"/>
    <lineage>
        <taxon>Eukaryota</taxon>
        <taxon>Metazoa</taxon>
        <taxon>Ecdysozoa</taxon>
        <taxon>Tardigrada</taxon>
        <taxon>Eutardigrada</taxon>
        <taxon>Parachela</taxon>
        <taxon>Hypsibioidea</taxon>
        <taxon>Hypsibiidae</taxon>
        <taxon>Hypsibius</taxon>
    </lineage>
</organism>
<name>A0A1W0WTA9_HYPEX</name>
<keyword evidence="1" id="KW-1133">Transmembrane helix</keyword>
<feature type="transmembrane region" description="Helical" evidence="1">
    <location>
        <begin position="195"/>
        <end position="217"/>
    </location>
</feature>
<gene>
    <name evidence="2" type="ORF">BV898_07613</name>
</gene>
<feature type="transmembrane region" description="Helical" evidence="1">
    <location>
        <begin position="260"/>
        <end position="280"/>
    </location>
</feature>
<keyword evidence="1" id="KW-0472">Membrane</keyword>
<dbReference type="EMBL" id="MTYJ01000050">
    <property type="protein sequence ID" value="OQV18410.1"/>
    <property type="molecule type" value="Genomic_DNA"/>
</dbReference>
<reference evidence="3" key="1">
    <citation type="submission" date="2017-01" db="EMBL/GenBank/DDBJ databases">
        <title>Comparative genomics of anhydrobiosis in the tardigrade Hypsibius dujardini.</title>
        <authorList>
            <person name="Yoshida Y."/>
            <person name="Koutsovoulos G."/>
            <person name="Laetsch D."/>
            <person name="Stevens L."/>
            <person name="Kumar S."/>
            <person name="Horikawa D."/>
            <person name="Ishino K."/>
            <person name="Komine S."/>
            <person name="Tomita M."/>
            <person name="Blaxter M."/>
            <person name="Arakawa K."/>
        </authorList>
    </citation>
    <scope>NUCLEOTIDE SEQUENCE [LARGE SCALE GENOMIC DNA]</scope>
    <source>
        <strain evidence="3">Z151</strain>
    </source>
</reference>
<dbReference type="AlphaFoldDB" id="A0A1W0WTA9"/>
<comment type="caution">
    <text evidence="2">The sequence shown here is derived from an EMBL/GenBank/DDBJ whole genome shotgun (WGS) entry which is preliminary data.</text>
</comment>
<sequence length="497" mass="55472">MSLTDLFAQEVAAKKWVAFWGVRGGRFNCSTFTYDVGYFHGEPGSDVLVATRPQPPYIIRESFLVPSCGFVTPNSTFGQNVVMRPTWSGLWVFALHHICSTLRIRCKLLQSTIVGDGDIGSLIGGNPILNDVMIGAARVGLSTSLLTPSRVTSDNYSLISSPKNQTYSILINKQFLTRTTVSFDAILLRSLGTDALLYIAVSVFLLLTITHFAKHLLTQRITSKIKFLWDYVRTLFMSVPVITGDLGRARTRSSPPSTTVCIAVFLYLIVVFQTIFVAVFPAELTMSYGHAVPFSTVSEVLDSDFEVHGGDAIKEFLLNSRDPTVRALGERVQTWHDGSSLYEYMAVQGADVSYKRAFLVHEDGFWEVADVSCDFVEAVTAIQTVSVGIFWFRKRDTHFKNFTKLFELLSYTGIVSFDFQYFSQYGPMKLRENNKIAQLCVPRPVEMRRARGKRALGPEDFEVPYIFFGVGSAVSLVILCAEKMIQSVSRKLGMKPG</sequence>
<feature type="transmembrane region" description="Helical" evidence="1">
    <location>
        <begin position="405"/>
        <end position="423"/>
    </location>
</feature>